<reference evidence="1 2" key="1">
    <citation type="submission" date="2016-11" db="EMBL/GenBank/DDBJ databases">
        <authorList>
            <person name="Jaros S."/>
            <person name="Januszkiewicz K."/>
            <person name="Wedrychowicz H."/>
        </authorList>
    </citation>
    <scope>NUCLEOTIDE SEQUENCE [LARGE SCALE GENOMIC DNA]</scope>
    <source>
        <strain evidence="1 2">DSM 17737</strain>
    </source>
</reference>
<evidence type="ECO:0000313" key="2">
    <source>
        <dbReference type="Proteomes" id="UP000198461"/>
    </source>
</evidence>
<protein>
    <submittedName>
        <fullName evidence="1">Uncharacterized protein</fullName>
    </submittedName>
</protein>
<dbReference type="OrthoDB" id="5611508at2"/>
<keyword evidence="2" id="KW-1185">Reference proteome</keyword>
<gene>
    <name evidence="1" type="ORF">SAMN05443662_0963</name>
</gene>
<sequence>MKLTFNWLGVLLFALIVTTQMARAETFRPGEQVMVFLPSPDIQNDAFIVGIIKGRLPDGRYRIKVTDYVKGHDYGLSCEPLPPANASSEYGKGWEKWDDTRRLDPNIEYAVSADKLMPVGKGHHYAISRNNVWTRFARWLSDAPVLYVEDLEQARKELKALGLDELDLPFQLAIAHRKAFYSPLGSPYWPHEVLPRLVPLLDRVRAVLDAHPELKKAYFAKPRPWDSIRKSTFMLFTLRAIDKIVHDAHYVLYEEDAEKNGDPKTIEAIKQRLRALGVRVN</sequence>
<dbReference type="RefSeq" id="WP_074201243.1">
    <property type="nucleotide sequence ID" value="NZ_FSRE01000002.1"/>
</dbReference>
<organism evidence="1 2">
    <name type="scientific">Sulfurivirga caldicuralii</name>
    <dbReference type="NCBI Taxonomy" id="364032"/>
    <lineage>
        <taxon>Bacteria</taxon>
        <taxon>Pseudomonadati</taxon>
        <taxon>Pseudomonadota</taxon>
        <taxon>Gammaproteobacteria</taxon>
        <taxon>Thiotrichales</taxon>
        <taxon>Piscirickettsiaceae</taxon>
        <taxon>Sulfurivirga</taxon>
    </lineage>
</organism>
<accession>A0A1N6F896</accession>
<dbReference type="AlphaFoldDB" id="A0A1N6F896"/>
<proteinExistence type="predicted"/>
<evidence type="ECO:0000313" key="1">
    <source>
        <dbReference type="EMBL" id="SIN91437.1"/>
    </source>
</evidence>
<dbReference type="EMBL" id="FSRE01000002">
    <property type="protein sequence ID" value="SIN91437.1"/>
    <property type="molecule type" value="Genomic_DNA"/>
</dbReference>
<dbReference type="Proteomes" id="UP000198461">
    <property type="component" value="Unassembled WGS sequence"/>
</dbReference>
<dbReference type="STRING" id="364032.SAMN05443662_0963"/>
<name>A0A1N6F896_9GAMM</name>